<gene>
    <name evidence="10" type="ORF">HPP92_012389</name>
</gene>
<dbReference type="Pfam" id="PF00463">
    <property type="entry name" value="ICL"/>
    <property type="match status" value="1"/>
</dbReference>
<evidence type="ECO:0000256" key="5">
    <source>
        <dbReference type="ARBA" id="ARBA00022453"/>
    </source>
</evidence>
<dbReference type="EMBL" id="JADCNL010000005">
    <property type="protein sequence ID" value="KAG0481531.1"/>
    <property type="molecule type" value="Genomic_DNA"/>
</dbReference>
<dbReference type="InterPro" id="IPR040442">
    <property type="entry name" value="Pyrv_kinase-like_dom_sf"/>
</dbReference>
<reference evidence="10 11" key="1">
    <citation type="journal article" date="2020" name="Nat. Food">
        <title>A phased Vanilla planifolia genome enables genetic improvement of flavour and production.</title>
        <authorList>
            <person name="Hasing T."/>
            <person name="Tang H."/>
            <person name="Brym M."/>
            <person name="Khazi F."/>
            <person name="Huang T."/>
            <person name="Chambers A.H."/>
        </authorList>
    </citation>
    <scope>NUCLEOTIDE SEQUENCE [LARGE SCALE GENOMIC DNA]</scope>
    <source>
        <tissue evidence="10">Leaf</tissue>
    </source>
</reference>
<evidence type="ECO:0000256" key="6">
    <source>
        <dbReference type="ARBA" id="ARBA00022532"/>
    </source>
</evidence>
<dbReference type="Gene3D" id="3.20.20.60">
    <property type="entry name" value="Phosphoenolpyruvate-binding domains"/>
    <property type="match status" value="1"/>
</dbReference>
<dbReference type="AlphaFoldDB" id="A0A835R2H3"/>
<evidence type="ECO:0000256" key="2">
    <source>
        <dbReference type="ARBA" id="ARBA00004130"/>
    </source>
</evidence>
<protein>
    <submittedName>
        <fullName evidence="10">Uncharacterized protein</fullName>
    </submittedName>
</protein>
<keyword evidence="7" id="KW-0576">Peroxisome</keyword>
<dbReference type="UniPathway" id="UPA00703">
    <property type="reaction ID" value="UER00719"/>
</dbReference>
<dbReference type="PANTHER" id="PTHR21631:SF3">
    <property type="entry name" value="BIFUNCTIONAL GLYOXYLATE CYCLE PROTEIN"/>
    <property type="match status" value="1"/>
</dbReference>
<dbReference type="OrthoDB" id="10065496at2759"/>
<comment type="function">
    <text evidence="1">Involved in storage lipid mobilization during the growth of higher plant seedling.</text>
</comment>
<keyword evidence="8" id="KW-0456">Lyase</keyword>
<dbReference type="PANTHER" id="PTHR21631">
    <property type="entry name" value="ISOCITRATE LYASE/MALATE SYNTHASE"/>
    <property type="match status" value="1"/>
</dbReference>
<evidence type="ECO:0000256" key="4">
    <source>
        <dbReference type="ARBA" id="ARBA00022435"/>
    </source>
</evidence>
<sequence length="74" mass="8236">METASPDLEECSKFAQGVKASYPDIMLAYNLSPSFNWDAAGMSDEEMRTSSRRLREWGSVGSSSRLPDSTPTLW</sequence>
<evidence type="ECO:0000256" key="9">
    <source>
        <dbReference type="SAM" id="MobiDB-lite"/>
    </source>
</evidence>
<accession>A0A835R2H3</accession>
<keyword evidence="11" id="KW-1185">Reference proteome</keyword>
<name>A0A835R2H3_VANPL</name>
<evidence type="ECO:0000313" key="11">
    <source>
        <dbReference type="Proteomes" id="UP000636800"/>
    </source>
</evidence>
<dbReference type="Proteomes" id="UP000636800">
    <property type="component" value="Chromosome 5"/>
</dbReference>
<dbReference type="GO" id="GO:0004451">
    <property type="term" value="F:isocitrate lyase activity"/>
    <property type="evidence" value="ECO:0007669"/>
    <property type="project" value="InterPro"/>
</dbReference>
<comment type="caution">
    <text evidence="10">The sequence shown here is derived from an EMBL/GenBank/DDBJ whole genome shotgun (WGS) entry which is preliminary data.</text>
</comment>
<proteinExistence type="predicted"/>
<dbReference type="InterPro" id="IPR015813">
    <property type="entry name" value="Pyrv/PenolPyrv_kinase-like_dom"/>
</dbReference>
<evidence type="ECO:0000256" key="8">
    <source>
        <dbReference type="ARBA" id="ARBA00023239"/>
    </source>
</evidence>
<evidence type="ECO:0000256" key="1">
    <source>
        <dbReference type="ARBA" id="ARBA00003575"/>
    </source>
</evidence>
<dbReference type="InterPro" id="IPR006254">
    <property type="entry name" value="Isocitrate_lyase"/>
</dbReference>
<evidence type="ECO:0000256" key="7">
    <source>
        <dbReference type="ARBA" id="ARBA00023140"/>
    </source>
</evidence>
<dbReference type="GO" id="GO:0006099">
    <property type="term" value="P:tricarboxylic acid cycle"/>
    <property type="evidence" value="ECO:0007669"/>
    <property type="project" value="UniProtKB-KW"/>
</dbReference>
<keyword evidence="6" id="KW-0816">Tricarboxylic acid cycle</keyword>
<dbReference type="GO" id="GO:0009514">
    <property type="term" value="C:glyoxysome"/>
    <property type="evidence" value="ECO:0007669"/>
    <property type="project" value="UniProtKB-SubCell"/>
</dbReference>
<dbReference type="GO" id="GO:0006097">
    <property type="term" value="P:glyoxylate cycle"/>
    <property type="evidence" value="ECO:0007669"/>
    <property type="project" value="UniProtKB-UniPathway"/>
</dbReference>
<organism evidence="10 11">
    <name type="scientific">Vanilla planifolia</name>
    <name type="common">Vanilla</name>
    <dbReference type="NCBI Taxonomy" id="51239"/>
    <lineage>
        <taxon>Eukaryota</taxon>
        <taxon>Viridiplantae</taxon>
        <taxon>Streptophyta</taxon>
        <taxon>Embryophyta</taxon>
        <taxon>Tracheophyta</taxon>
        <taxon>Spermatophyta</taxon>
        <taxon>Magnoliopsida</taxon>
        <taxon>Liliopsida</taxon>
        <taxon>Asparagales</taxon>
        <taxon>Orchidaceae</taxon>
        <taxon>Vanilloideae</taxon>
        <taxon>Vanilleae</taxon>
        <taxon>Vanilla</taxon>
    </lineage>
</organism>
<feature type="region of interest" description="Disordered" evidence="9">
    <location>
        <begin position="51"/>
        <end position="74"/>
    </location>
</feature>
<comment type="subcellular location">
    <subcellularLocation>
        <location evidence="2">Glyoxysome</location>
    </subcellularLocation>
</comment>
<keyword evidence="4" id="KW-0329">Glyoxylate bypass</keyword>
<dbReference type="SUPFAM" id="SSF51621">
    <property type="entry name" value="Phosphoenolpyruvate/pyruvate domain"/>
    <property type="match status" value="1"/>
</dbReference>
<evidence type="ECO:0000313" key="10">
    <source>
        <dbReference type="EMBL" id="KAG0481531.1"/>
    </source>
</evidence>
<comment type="pathway">
    <text evidence="3">Carbohydrate metabolism; glyoxylate cycle; (S)-malate from isocitrate: step 1/2.</text>
</comment>
<keyword evidence="5" id="KW-0330">Glyoxysome</keyword>
<feature type="compositionally biased region" description="Polar residues" evidence="9">
    <location>
        <begin position="60"/>
        <end position="74"/>
    </location>
</feature>
<evidence type="ECO:0000256" key="3">
    <source>
        <dbReference type="ARBA" id="ARBA00004793"/>
    </source>
</evidence>